<gene>
    <name evidence="2" type="ORF">FXB40_41970</name>
</gene>
<evidence type="ECO:0000313" key="3">
    <source>
        <dbReference type="Proteomes" id="UP000324758"/>
    </source>
</evidence>
<dbReference type="Gene3D" id="1.20.120.330">
    <property type="entry name" value="Nucleotidyltransferases domain 2"/>
    <property type="match status" value="1"/>
</dbReference>
<protein>
    <recommendedName>
        <fullName evidence="4">HEPN domain-containing protein</fullName>
    </recommendedName>
</protein>
<organism evidence="2 3">
    <name type="scientific">Bradyrhizobium rifense</name>
    <dbReference type="NCBI Taxonomy" id="515499"/>
    <lineage>
        <taxon>Bacteria</taxon>
        <taxon>Pseudomonadati</taxon>
        <taxon>Pseudomonadota</taxon>
        <taxon>Alphaproteobacteria</taxon>
        <taxon>Hyphomicrobiales</taxon>
        <taxon>Nitrobacteraceae</taxon>
        <taxon>Bradyrhizobium</taxon>
    </lineage>
</organism>
<dbReference type="OrthoDB" id="8240632at2"/>
<evidence type="ECO:0000256" key="1">
    <source>
        <dbReference type="SAM" id="MobiDB-lite"/>
    </source>
</evidence>
<evidence type="ECO:0000313" key="2">
    <source>
        <dbReference type="EMBL" id="TYL86185.1"/>
    </source>
</evidence>
<comment type="caution">
    <text evidence="2">The sequence shown here is derived from an EMBL/GenBank/DDBJ whole genome shotgun (WGS) entry which is preliminary data.</text>
</comment>
<dbReference type="AlphaFoldDB" id="A0A5D3KC46"/>
<dbReference type="Proteomes" id="UP000324758">
    <property type="component" value="Unassembled WGS sequence"/>
</dbReference>
<dbReference type="RefSeq" id="WP_148778119.1">
    <property type="nucleotide sequence ID" value="NZ_VSSS01000080.1"/>
</dbReference>
<sequence length="299" mass="33795">MSEDVSDDALLLLVVRADESLFAAGEDIRQRQFNVPRVVMKQLGYVGYGLFGPYTPPILVRIRAQFARLYNAHDLAVGGHIGVFMFRDIFARVGIPQIYGRTAIAPMEHVELTDIQKRILANEPDTFNAYHDQFADLFDLEYGIRELRAPYAQMELVERLLNLSRLHLHAAAAILTGGYDFRGAVQSGLLATELALKALAAATGLEEDDIRDKYGHHIDRLINYLEPKWPAFDAARARRVTEAQPRYVRNRYAKDQPKRVEVGHTVMGAQYLAGEVTRQLSDRDFRKGAGQPSPRKYPQ</sequence>
<name>A0A5D3KC46_9BRAD</name>
<accession>A0A5D3KC46</accession>
<keyword evidence="3" id="KW-1185">Reference proteome</keyword>
<feature type="region of interest" description="Disordered" evidence="1">
    <location>
        <begin position="279"/>
        <end position="299"/>
    </location>
</feature>
<dbReference type="EMBL" id="VSSS01000080">
    <property type="protein sequence ID" value="TYL86185.1"/>
    <property type="molecule type" value="Genomic_DNA"/>
</dbReference>
<evidence type="ECO:0008006" key="4">
    <source>
        <dbReference type="Google" id="ProtNLM"/>
    </source>
</evidence>
<proteinExistence type="predicted"/>
<reference evidence="2 3" key="1">
    <citation type="submission" date="2019-08" db="EMBL/GenBank/DDBJ databases">
        <title>Bradyrhizobium hipponensis sp. nov., a rhizobium isolated from a Lupinus angustifolius root nodule in Tunisia.</title>
        <authorList>
            <person name="Off K."/>
            <person name="Rejili M."/>
            <person name="Mars M."/>
            <person name="Brachmann A."/>
            <person name="Marin M."/>
        </authorList>
    </citation>
    <scope>NUCLEOTIDE SEQUENCE [LARGE SCALE GENOMIC DNA]</scope>
    <source>
        <strain evidence="2 3">CTAW71</strain>
    </source>
</reference>